<organism evidence="2 3">
    <name type="scientific">Candidatus Olsenella excrementavium</name>
    <dbReference type="NCBI Taxonomy" id="2838709"/>
    <lineage>
        <taxon>Bacteria</taxon>
        <taxon>Bacillati</taxon>
        <taxon>Actinomycetota</taxon>
        <taxon>Coriobacteriia</taxon>
        <taxon>Coriobacteriales</taxon>
        <taxon>Atopobiaceae</taxon>
        <taxon>Olsenella</taxon>
    </lineage>
</organism>
<gene>
    <name evidence="2" type="ORF">IAA42_02930</name>
</gene>
<keyword evidence="1" id="KW-1133">Transmembrane helix</keyword>
<keyword evidence="1" id="KW-0472">Membrane</keyword>
<evidence type="ECO:0000256" key="1">
    <source>
        <dbReference type="SAM" id="Phobius"/>
    </source>
</evidence>
<protein>
    <submittedName>
        <fullName evidence="2">Uncharacterized protein</fullName>
    </submittedName>
</protein>
<feature type="transmembrane region" description="Helical" evidence="1">
    <location>
        <begin position="7"/>
        <end position="26"/>
    </location>
</feature>
<reference evidence="2" key="2">
    <citation type="submission" date="2021-04" db="EMBL/GenBank/DDBJ databases">
        <authorList>
            <person name="Gilroy R."/>
        </authorList>
    </citation>
    <scope>NUCLEOTIDE SEQUENCE</scope>
    <source>
        <strain evidence="2">ChiHjej10B9-743</strain>
    </source>
</reference>
<dbReference type="EMBL" id="DXCP01000021">
    <property type="protein sequence ID" value="HIY79368.1"/>
    <property type="molecule type" value="Genomic_DNA"/>
</dbReference>
<proteinExistence type="predicted"/>
<evidence type="ECO:0000313" key="3">
    <source>
        <dbReference type="Proteomes" id="UP000824133"/>
    </source>
</evidence>
<name>A0A9D1ZAR8_9ACTN</name>
<dbReference type="Proteomes" id="UP000824133">
    <property type="component" value="Unassembled WGS sequence"/>
</dbReference>
<keyword evidence="1" id="KW-0812">Transmembrane</keyword>
<comment type="caution">
    <text evidence="2">The sequence shown here is derived from an EMBL/GenBank/DDBJ whole genome shotgun (WGS) entry which is preliminary data.</text>
</comment>
<evidence type="ECO:0000313" key="2">
    <source>
        <dbReference type="EMBL" id="HIY79368.1"/>
    </source>
</evidence>
<sequence>MPQIIGALFALLVVAFVVSLVISFLVNIVAGALSMLPAIFVIVVIWFFVKGGKIHIDFPNRRDRDDRW</sequence>
<accession>A0A9D1ZAR8</accession>
<reference evidence="2" key="1">
    <citation type="journal article" date="2021" name="PeerJ">
        <title>Extensive microbial diversity within the chicken gut microbiome revealed by metagenomics and culture.</title>
        <authorList>
            <person name="Gilroy R."/>
            <person name="Ravi A."/>
            <person name="Getino M."/>
            <person name="Pursley I."/>
            <person name="Horton D.L."/>
            <person name="Alikhan N.F."/>
            <person name="Baker D."/>
            <person name="Gharbi K."/>
            <person name="Hall N."/>
            <person name="Watson M."/>
            <person name="Adriaenssens E.M."/>
            <person name="Foster-Nyarko E."/>
            <person name="Jarju S."/>
            <person name="Secka A."/>
            <person name="Antonio M."/>
            <person name="Oren A."/>
            <person name="Chaudhuri R.R."/>
            <person name="La Ragione R."/>
            <person name="Hildebrand F."/>
            <person name="Pallen M.J."/>
        </authorList>
    </citation>
    <scope>NUCLEOTIDE SEQUENCE</scope>
    <source>
        <strain evidence="2">ChiHjej10B9-743</strain>
    </source>
</reference>
<dbReference type="AlphaFoldDB" id="A0A9D1ZAR8"/>
<feature type="transmembrane region" description="Helical" evidence="1">
    <location>
        <begin position="32"/>
        <end position="49"/>
    </location>
</feature>